<keyword evidence="2" id="KW-1185">Reference proteome</keyword>
<dbReference type="eggNOG" id="KOG4658">
    <property type="taxonomic scope" value="Eukaryota"/>
</dbReference>
<gene>
    <name evidence="1" type="ORF">CISIN_1g0038901mg</name>
</gene>
<evidence type="ECO:0000313" key="2">
    <source>
        <dbReference type="Proteomes" id="UP000027120"/>
    </source>
</evidence>
<protein>
    <submittedName>
        <fullName evidence="1">Uncharacterized protein</fullName>
    </submittedName>
</protein>
<dbReference type="AlphaFoldDB" id="A0A067DJ54"/>
<proteinExistence type="predicted"/>
<feature type="non-terminal residue" evidence="1">
    <location>
        <position position="1"/>
    </location>
</feature>
<dbReference type="EMBL" id="KK787054">
    <property type="protein sequence ID" value="KDO39042.1"/>
    <property type="molecule type" value="Genomic_DNA"/>
</dbReference>
<sequence length="73" mass="8615">DMARILSQLIRQEFVESEMSLPLLQLLDLEESDEEDDERSDILEILQDINDFVHESEEAIDTFFINIMQQQNS</sequence>
<dbReference type="Proteomes" id="UP000027120">
    <property type="component" value="Unassembled WGS sequence"/>
</dbReference>
<evidence type="ECO:0000313" key="1">
    <source>
        <dbReference type="EMBL" id="KDO39042.1"/>
    </source>
</evidence>
<organism evidence="1 2">
    <name type="scientific">Citrus sinensis</name>
    <name type="common">Sweet orange</name>
    <name type="synonym">Citrus aurantium var. sinensis</name>
    <dbReference type="NCBI Taxonomy" id="2711"/>
    <lineage>
        <taxon>Eukaryota</taxon>
        <taxon>Viridiplantae</taxon>
        <taxon>Streptophyta</taxon>
        <taxon>Embryophyta</taxon>
        <taxon>Tracheophyta</taxon>
        <taxon>Spermatophyta</taxon>
        <taxon>Magnoliopsida</taxon>
        <taxon>eudicotyledons</taxon>
        <taxon>Gunneridae</taxon>
        <taxon>Pentapetalae</taxon>
        <taxon>rosids</taxon>
        <taxon>malvids</taxon>
        <taxon>Sapindales</taxon>
        <taxon>Rutaceae</taxon>
        <taxon>Aurantioideae</taxon>
        <taxon>Citrus</taxon>
    </lineage>
</organism>
<reference evidence="1 2" key="1">
    <citation type="submission" date="2014-04" db="EMBL/GenBank/DDBJ databases">
        <authorList>
            <consortium name="International Citrus Genome Consortium"/>
            <person name="Gmitter F."/>
            <person name="Chen C."/>
            <person name="Farmerie W."/>
            <person name="Harkins T."/>
            <person name="Desany B."/>
            <person name="Mohiuddin M."/>
            <person name="Kodira C."/>
            <person name="Borodovsky M."/>
            <person name="Lomsadze A."/>
            <person name="Burns P."/>
            <person name="Jenkins J."/>
            <person name="Prochnik S."/>
            <person name="Shu S."/>
            <person name="Chapman J."/>
            <person name="Pitluck S."/>
            <person name="Schmutz J."/>
            <person name="Rokhsar D."/>
        </authorList>
    </citation>
    <scope>NUCLEOTIDE SEQUENCE</scope>
</reference>
<accession>A0A067DJ54</accession>
<name>A0A067DJ54_CITSI</name>